<accession>A0A0S3RMU8</accession>
<protein>
    <submittedName>
        <fullName evidence="1">Uncharacterized protein</fullName>
    </submittedName>
</protein>
<dbReference type="AlphaFoldDB" id="A0A0S3RMU8"/>
<dbReference type="EMBL" id="AP015036">
    <property type="protein sequence ID" value="BAT81916.1"/>
    <property type="molecule type" value="Genomic_DNA"/>
</dbReference>
<evidence type="ECO:0000313" key="1">
    <source>
        <dbReference type="EMBL" id="BAT81916.1"/>
    </source>
</evidence>
<sequence length="173" mass="19563">MSTYFDHVNTAYSANASDYDFSSVCASDYDSHSASSAPYFLHTTPGASNYDYGSHVYSADFYVKDNMTHHPTNESALSESATHNEDDDHCVFTIGLLHLLPKLHGFVGECPHKHLEEFHLIFSPMKPPHVPDDRIFLRPIRLFSEGPLSNKKGTKEDPLRHGIQTNWRLLLLL</sequence>
<name>A0A0S3RMU8_PHAAN</name>
<organism evidence="1 2">
    <name type="scientific">Vigna angularis var. angularis</name>
    <dbReference type="NCBI Taxonomy" id="157739"/>
    <lineage>
        <taxon>Eukaryota</taxon>
        <taxon>Viridiplantae</taxon>
        <taxon>Streptophyta</taxon>
        <taxon>Embryophyta</taxon>
        <taxon>Tracheophyta</taxon>
        <taxon>Spermatophyta</taxon>
        <taxon>Magnoliopsida</taxon>
        <taxon>eudicotyledons</taxon>
        <taxon>Gunneridae</taxon>
        <taxon>Pentapetalae</taxon>
        <taxon>rosids</taxon>
        <taxon>fabids</taxon>
        <taxon>Fabales</taxon>
        <taxon>Fabaceae</taxon>
        <taxon>Papilionoideae</taxon>
        <taxon>50 kb inversion clade</taxon>
        <taxon>NPAAA clade</taxon>
        <taxon>indigoferoid/millettioid clade</taxon>
        <taxon>Phaseoleae</taxon>
        <taxon>Vigna</taxon>
    </lineage>
</organism>
<reference evidence="1 2" key="1">
    <citation type="journal article" date="2015" name="Sci. Rep.">
        <title>The power of single molecule real-time sequencing technology in the de novo assembly of a eukaryotic genome.</title>
        <authorList>
            <person name="Sakai H."/>
            <person name="Naito K."/>
            <person name="Ogiso-Tanaka E."/>
            <person name="Takahashi Y."/>
            <person name="Iseki K."/>
            <person name="Muto C."/>
            <person name="Satou K."/>
            <person name="Teruya K."/>
            <person name="Shiroma A."/>
            <person name="Shimoji M."/>
            <person name="Hirano T."/>
            <person name="Itoh T."/>
            <person name="Kaga A."/>
            <person name="Tomooka N."/>
        </authorList>
    </citation>
    <scope>NUCLEOTIDE SEQUENCE [LARGE SCALE GENOMIC DNA]</scope>
    <source>
        <strain evidence="2">cv. Shumari</strain>
    </source>
</reference>
<proteinExistence type="predicted"/>
<dbReference type="Proteomes" id="UP000291084">
    <property type="component" value="Chromosome 3"/>
</dbReference>
<gene>
    <name evidence="1" type="primary">Vigan.03G182800</name>
    <name evidence="1" type="ORF">VIGAN_03182800</name>
</gene>
<evidence type="ECO:0000313" key="2">
    <source>
        <dbReference type="Proteomes" id="UP000291084"/>
    </source>
</evidence>
<keyword evidence="2" id="KW-1185">Reference proteome</keyword>